<dbReference type="InterPro" id="IPR003337">
    <property type="entry name" value="Trehalose_PPase"/>
</dbReference>
<keyword evidence="6" id="KW-1185">Reference proteome</keyword>
<dbReference type="PANTHER" id="PTHR43768">
    <property type="entry name" value="TREHALOSE 6-PHOSPHATE PHOSPHATASE"/>
    <property type="match status" value="1"/>
</dbReference>
<comment type="pathway">
    <text evidence="1 4">Glycan biosynthesis; trehalose biosynthesis.</text>
</comment>
<dbReference type="NCBIfam" id="TIGR01484">
    <property type="entry name" value="HAD-SF-IIB"/>
    <property type="match status" value="1"/>
</dbReference>
<evidence type="ECO:0000256" key="1">
    <source>
        <dbReference type="ARBA" id="ARBA00005199"/>
    </source>
</evidence>
<reference evidence="5 6" key="1">
    <citation type="submission" date="2020-02" db="EMBL/GenBank/DDBJ databases">
        <authorList>
            <person name="Zheng R.K."/>
            <person name="Sun C.M."/>
        </authorList>
    </citation>
    <scope>NUCLEOTIDE SEQUENCE [LARGE SCALE GENOMIC DNA]</scope>
    <source>
        <strain evidence="6">zrk23</strain>
    </source>
</reference>
<dbReference type="CDD" id="cd01627">
    <property type="entry name" value="HAD_TPP"/>
    <property type="match status" value="1"/>
</dbReference>
<dbReference type="Proteomes" id="UP000501568">
    <property type="component" value="Chromosome"/>
</dbReference>
<dbReference type="EC" id="3.1.3.12" evidence="4"/>
<dbReference type="InterPro" id="IPR036412">
    <property type="entry name" value="HAD-like_sf"/>
</dbReference>
<dbReference type="UniPathway" id="UPA00299"/>
<organism evidence="5 6">
    <name type="scientific">Stakelama tenebrarum</name>
    <dbReference type="NCBI Taxonomy" id="2711215"/>
    <lineage>
        <taxon>Bacteria</taxon>
        <taxon>Pseudomonadati</taxon>
        <taxon>Pseudomonadota</taxon>
        <taxon>Alphaproteobacteria</taxon>
        <taxon>Sphingomonadales</taxon>
        <taxon>Sphingomonadaceae</taxon>
        <taxon>Stakelama</taxon>
    </lineage>
</organism>
<accession>A0A6G6Y2Y7</accession>
<dbReference type="KEGG" id="spzr:G5C33_05465"/>
<evidence type="ECO:0000256" key="3">
    <source>
        <dbReference type="ARBA" id="ARBA00022801"/>
    </source>
</evidence>
<dbReference type="Gene3D" id="3.40.50.1000">
    <property type="entry name" value="HAD superfamily/HAD-like"/>
    <property type="match status" value="1"/>
</dbReference>
<dbReference type="InterPro" id="IPR044651">
    <property type="entry name" value="OTSB-like"/>
</dbReference>
<protein>
    <recommendedName>
        <fullName evidence="4">Trehalose 6-phosphate phosphatase</fullName>
        <ecNumber evidence="4">3.1.3.12</ecNumber>
    </recommendedName>
</protein>
<comment type="function">
    <text evidence="4">Removes the phosphate from trehalose 6-phosphate to produce free trehalose.</text>
</comment>
<evidence type="ECO:0000256" key="2">
    <source>
        <dbReference type="ARBA" id="ARBA00008770"/>
    </source>
</evidence>
<name>A0A6G6Y2Y7_9SPHN</name>
<dbReference type="AlphaFoldDB" id="A0A6G6Y2Y7"/>
<evidence type="ECO:0000313" key="5">
    <source>
        <dbReference type="EMBL" id="QIG79292.1"/>
    </source>
</evidence>
<comment type="cofactor">
    <cofactor evidence="4">
        <name>Mg(2+)</name>
        <dbReference type="ChEBI" id="CHEBI:18420"/>
    </cofactor>
</comment>
<comment type="catalytic activity">
    <reaction evidence="4">
        <text>alpha,alpha-trehalose 6-phosphate + H2O = alpha,alpha-trehalose + phosphate</text>
        <dbReference type="Rhea" id="RHEA:23420"/>
        <dbReference type="ChEBI" id="CHEBI:15377"/>
        <dbReference type="ChEBI" id="CHEBI:16551"/>
        <dbReference type="ChEBI" id="CHEBI:43474"/>
        <dbReference type="ChEBI" id="CHEBI:58429"/>
        <dbReference type="EC" id="3.1.3.12"/>
    </reaction>
</comment>
<dbReference type="GO" id="GO:0005992">
    <property type="term" value="P:trehalose biosynthetic process"/>
    <property type="evidence" value="ECO:0007669"/>
    <property type="project" value="UniProtKB-UniPathway"/>
</dbReference>
<dbReference type="InterPro" id="IPR006379">
    <property type="entry name" value="HAD-SF_hydro_IIB"/>
</dbReference>
<keyword evidence="4" id="KW-0479">Metal-binding</keyword>
<dbReference type="GO" id="GO:0004805">
    <property type="term" value="F:trehalose-phosphatase activity"/>
    <property type="evidence" value="ECO:0007669"/>
    <property type="project" value="UniProtKB-EC"/>
</dbReference>
<proteinExistence type="inferred from homology"/>
<evidence type="ECO:0000256" key="4">
    <source>
        <dbReference type="RuleBase" id="RU361117"/>
    </source>
</evidence>
<keyword evidence="4" id="KW-0460">Magnesium</keyword>
<dbReference type="SUPFAM" id="SSF56784">
    <property type="entry name" value="HAD-like"/>
    <property type="match status" value="1"/>
</dbReference>
<dbReference type="PANTHER" id="PTHR43768:SF3">
    <property type="entry name" value="TREHALOSE 6-PHOSPHATE PHOSPHATASE"/>
    <property type="match status" value="1"/>
</dbReference>
<comment type="similarity">
    <text evidence="2 4">Belongs to the trehalose phosphatase family.</text>
</comment>
<gene>
    <name evidence="5" type="primary">otsB</name>
    <name evidence="5" type="ORF">G5C33_05465</name>
</gene>
<dbReference type="EMBL" id="CP049109">
    <property type="protein sequence ID" value="QIG79292.1"/>
    <property type="molecule type" value="Genomic_DNA"/>
</dbReference>
<dbReference type="Pfam" id="PF02358">
    <property type="entry name" value="Trehalose_PPase"/>
    <property type="match status" value="1"/>
</dbReference>
<evidence type="ECO:0000313" key="6">
    <source>
        <dbReference type="Proteomes" id="UP000501568"/>
    </source>
</evidence>
<dbReference type="Gene3D" id="3.30.70.1020">
    <property type="entry name" value="Trehalose-6-phosphate phosphatase related protein, domain 2"/>
    <property type="match status" value="1"/>
</dbReference>
<sequence>MPQGGTVQSGTSEQLPAPPDDLLSGASLFLDFDGTLVEIADRPDAVRVDARLHELIATLVSVLDGRVALISGRPASEVRGFLGGGAMPGFAIAGSHGMEFLWADGRRTAAERPASLAEVHAEMTALAAENPGVMVEDKPLGAALHFRQAPEAESACRALATKLAEVHGLKLQPGKMLFEVRTSGGDKGRAIATFMEQAKFAGTRPVFLGDDTTDEPGFEAAETLGGAGVLVGPPRDTSASYRLGGVSATLDWLAAATEALA</sequence>
<dbReference type="GO" id="GO:0046872">
    <property type="term" value="F:metal ion binding"/>
    <property type="evidence" value="ECO:0007669"/>
    <property type="project" value="UniProtKB-KW"/>
</dbReference>
<keyword evidence="3 4" id="KW-0378">Hydrolase</keyword>
<dbReference type="InterPro" id="IPR023214">
    <property type="entry name" value="HAD_sf"/>
</dbReference>
<dbReference type="NCBIfam" id="TIGR00685">
    <property type="entry name" value="T6PP"/>
    <property type="match status" value="1"/>
</dbReference>